<gene>
    <name evidence="3" type="ORF">UFOPK1603_00992</name>
</gene>
<accession>A0A6J6E3E4</accession>
<evidence type="ECO:0000256" key="1">
    <source>
        <dbReference type="ARBA" id="ARBA00023125"/>
    </source>
</evidence>
<dbReference type="CDD" id="cd04496">
    <property type="entry name" value="SSB_OBF"/>
    <property type="match status" value="1"/>
</dbReference>
<name>A0A6J6E3E4_9ZZZZ</name>
<dbReference type="InterPro" id="IPR012340">
    <property type="entry name" value="NA-bd_OB-fold"/>
</dbReference>
<dbReference type="Pfam" id="PF00436">
    <property type="entry name" value="SSB"/>
    <property type="match status" value="1"/>
</dbReference>
<protein>
    <submittedName>
        <fullName evidence="3">Unannotated protein</fullName>
    </submittedName>
</protein>
<dbReference type="AlphaFoldDB" id="A0A6J6E3E4"/>
<organism evidence="3">
    <name type="scientific">freshwater metagenome</name>
    <dbReference type="NCBI Taxonomy" id="449393"/>
    <lineage>
        <taxon>unclassified sequences</taxon>
        <taxon>metagenomes</taxon>
        <taxon>ecological metagenomes</taxon>
    </lineage>
</organism>
<sequence>MAENVAETITKGTRVVVSGRLQQSSWQTQDGDKRTKVEIVADEVAPSLRYATAQVVRNERREGFDGGANSGGANSGSGGASRPAPNDPPAGYDMDEEPF</sequence>
<dbReference type="SUPFAM" id="SSF50249">
    <property type="entry name" value="Nucleic acid-binding proteins"/>
    <property type="match status" value="1"/>
</dbReference>
<dbReference type="EMBL" id="CAEZTG010000083">
    <property type="protein sequence ID" value="CAB4567968.1"/>
    <property type="molecule type" value="Genomic_DNA"/>
</dbReference>
<feature type="compositionally biased region" description="Gly residues" evidence="2">
    <location>
        <begin position="65"/>
        <end position="79"/>
    </location>
</feature>
<proteinExistence type="predicted"/>
<dbReference type="PROSITE" id="PS50935">
    <property type="entry name" value="SSB"/>
    <property type="match status" value="1"/>
</dbReference>
<evidence type="ECO:0000313" key="3">
    <source>
        <dbReference type="EMBL" id="CAB4567968.1"/>
    </source>
</evidence>
<feature type="region of interest" description="Disordered" evidence="2">
    <location>
        <begin position="59"/>
        <end position="99"/>
    </location>
</feature>
<dbReference type="Gene3D" id="2.40.50.140">
    <property type="entry name" value="Nucleic acid-binding proteins"/>
    <property type="match status" value="1"/>
</dbReference>
<reference evidence="3" key="1">
    <citation type="submission" date="2020-05" db="EMBL/GenBank/DDBJ databases">
        <authorList>
            <person name="Chiriac C."/>
            <person name="Salcher M."/>
            <person name="Ghai R."/>
            <person name="Kavagutti S V."/>
        </authorList>
    </citation>
    <scope>NUCLEOTIDE SEQUENCE</scope>
</reference>
<dbReference type="InterPro" id="IPR000424">
    <property type="entry name" value="Primosome_PriB/ssb"/>
</dbReference>
<dbReference type="GO" id="GO:0003697">
    <property type="term" value="F:single-stranded DNA binding"/>
    <property type="evidence" value="ECO:0007669"/>
    <property type="project" value="InterPro"/>
</dbReference>
<evidence type="ECO:0000256" key="2">
    <source>
        <dbReference type="SAM" id="MobiDB-lite"/>
    </source>
</evidence>
<keyword evidence="1" id="KW-0238">DNA-binding</keyword>